<comment type="subcellular location">
    <subcellularLocation>
        <location evidence="1 6">Membrane</location>
        <topology evidence="1 6">Multi-pass membrane protein</topology>
    </subcellularLocation>
</comment>
<dbReference type="GO" id="GO:0005254">
    <property type="term" value="F:chloride channel activity"/>
    <property type="evidence" value="ECO:0007669"/>
    <property type="project" value="TreeGrafter"/>
</dbReference>
<evidence type="ECO:0000256" key="3">
    <source>
        <dbReference type="ARBA" id="ARBA00022692"/>
    </source>
</evidence>
<dbReference type="InterPro" id="IPR007632">
    <property type="entry name" value="Anoctamin"/>
</dbReference>
<sequence length="810" mass="91459">MSDEEDLEGGYAVVLCGRCDLPQGLPHAELTLSSRTHREDVTCIVVKAPFLDVYEQMTKIPESEIFSKKDLKIVNGSAALGRGRYIREFSSELLEEEEGGSSECEEFEDTCTTSYLKCCKTNPNFNPEAGMLSDRDYSKRGAMNGKIVNFMMQYKERQFQWLEHMEDQVKTHFPLHEKRIRENLMKSWGHIRALFKLQPLNLVRAYYGEQVCMYFAWLGWYTHILLVSTLVGFGVFLYGVATFNSNVVSKEVCEATDIVMCPLCDEGCHFWNLSDTCTFAKVAHLFDNSATVFFAVFMAVWATVFLEMWKRYRAVLTCRWDLLDMGEEEDELVLRTVTRRYVPGRPRSPRHSGSAFQHHHPSSASPSPSGITCHKICVEIIAAYAIVAYRVLMRDVLSRRVEPGFFRNNAGLVVVGSGAILHFLLIQCMNKVCGIVASKLANIGSVSREKRERRFCIFIFIFQFINHFSSIFYVAFFLGRFIGRPGNYARWFQLYRLEECHPSGCLIDLCVQMAIVLFLKQLFNNALEFGRPFCCRKLSGSKGGAQGEGAPPVECWEEDLRLEEPPEHFLAYEYLEMVLQFGFVTIFVAAFPLAPLLALTNNLLEIRIDAWKLCASWRRPVARRARDIGIWFGILEFIGVVAVITNALVIAVTSDFIPRLVYIHAYGPCAGQGEYRTKRCLQGYVNRSLRVPRCTVCILCVYSVCILCVRGVCTVCVYCVCTVCVICYWCVCTVCTVCVLCAVGVYRAMGTSVSPCSTVYCICVLCVLCMCSGFQLSRTLRLGGSAFITSTQRGNFPLNTTTTQGGDHPG</sequence>
<feature type="transmembrane region" description="Helical" evidence="6">
    <location>
        <begin position="577"/>
        <end position="599"/>
    </location>
</feature>
<dbReference type="RefSeq" id="XP_032837248.1">
    <property type="nucleotide sequence ID" value="XM_032981357.1"/>
</dbReference>
<proteinExistence type="inferred from homology"/>
<evidence type="ECO:0000256" key="7">
    <source>
        <dbReference type="SAM" id="MobiDB-lite"/>
    </source>
</evidence>
<feature type="domain" description="Anoctamin transmembrane" evidence="8">
    <location>
        <begin position="203"/>
        <end position="715"/>
    </location>
</feature>
<feature type="transmembrane region" description="Helical" evidence="6">
    <location>
        <begin position="290"/>
        <end position="309"/>
    </location>
</feature>
<comment type="similarity">
    <text evidence="2 6">Belongs to the anoctamin family.</text>
</comment>
<evidence type="ECO:0000256" key="5">
    <source>
        <dbReference type="ARBA" id="ARBA00023136"/>
    </source>
</evidence>
<feature type="transmembrane region" description="Helical" evidence="6">
    <location>
        <begin position="455"/>
        <end position="478"/>
    </location>
</feature>
<reference evidence="10" key="1">
    <citation type="submission" date="2025-08" db="UniProtKB">
        <authorList>
            <consortium name="RefSeq"/>
        </authorList>
    </citation>
    <scope>IDENTIFICATION</scope>
    <source>
        <tissue evidence="10">Sperm</tissue>
    </source>
</reference>
<evidence type="ECO:0000256" key="1">
    <source>
        <dbReference type="ARBA" id="ARBA00004141"/>
    </source>
</evidence>
<feature type="transmembrane region" description="Helical" evidence="6">
    <location>
        <begin position="214"/>
        <end position="241"/>
    </location>
</feature>
<accession>A0AAJ7XL30</accession>
<feature type="region of interest" description="Disordered" evidence="7">
    <location>
        <begin position="343"/>
        <end position="369"/>
    </location>
</feature>
<keyword evidence="3 6" id="KW-0812">Transmembrane</keyword>
<keyword evidence="4 6" id="KW-1133">Transmembrane helix</keyword>
<comment type="caution">
    <text evidence="6">Lacks conserved residue(s) required for the propagation of feature annotation.</text>
</comment>
<dbReference type="Proteomes" id="UP001318040">
    <property type="component" value="Chromosome 80"/>
</dbReference>
<evidence type="ECO:0000313" key="9">
    <source>
        <dbReference type="Proteomes" id="UP001318040"/>
    </source>
</evidence>
<feature type="transmembrane region" description="Helical" evidence="6">
    <location>
        <begin position="757"/>
        <end position="776"/>
    </location>
</feature>
<feature type="transmembrane region" description="Helical" evidence="6">
    <location>
        <begin position="628"/>
        <end position="652"/>
    </location>
</feature>
<evidence type="ECO:0000256" key="6">
    <source>
        <dbReference type="RuleBase" id="RU280814"/>
    </source>
</evidence>
<dbReference type="PANTHER" id="PTHR12308">
    <property type="entry name" value="ANOCTAMIN"/>
    <property type="match status" value="1"/>
</dbReference>
<keyword evidence="5 6" id="KW-0472">Membrane</keyword>
<evidence type="ECO:0000256" key="4">
    <source>
        <dbReference type="ARBA" id="ARBA00022989"/>
    </source>
</evidence>
<evidence type="ECO:0000256" key="2">
    <source>
        <dbReference type="ARBA" id="ARBA00009671"/>
    </source>
</evidence>
<dbReference type="GO" id="GO:0005886">
    <property type="term" value="C:plasma membrane"/>
    <property type="evidence" value="ECO:0007669"/>
    <property type="project" value="TreeGrafter"/>
</dbReference>
<keyword evidence="9" id="KW-1185">Reference proteome</keyword>
<feature type="transmembrane region" description="Helical" evidence="6">
    <location>
        <begin position="405"/>
        <end position="425"/>
    </location>
</feature>
<name>A0AAJ7XL30_PETMA</name>
<feature type="transmembrane region" description="Helical" evidence="6">
    <location>
        <begin position="376"/>
        <end position="393"/>
    </location>
</feature>
<dbReference type="InterPro" id="IPR049452">
    <property type="entry name" value="Anoctamin_TM"/>
</dbReference>
<evidence type="ECO:0000313" key="10">
    <source>
        <dbReference type="RefSeq" id="XP_032837248.1"/>
    </source>
</evidence>
<gene>
    <name evidence="10" type="primary">LOC116958631</name>
</gene>
<protein>
    <recommendedName>
        <fullName evidence="6">Anoctamin</fullName>
    </recommendedName>
</protein>
<feature type="transmembrane region" description="Helical" evidence="6">
    <location>
        <begin position="690"/>
        <end position="709"/>
    </location>
</feature>
<dbReference type="PANTHER" id="PTHR12308:SF37">
    <property type="entry name" value="ANOCTAMIN-9"/>
    <property type="match status" value="1"/>
</dbReference>
<feature type="transmembrane region" description="Helical" evidence="6">
    <location>
        <begin position="716"/>
        <end position="745"/>
    </location>
</feature>
<dbReference type="Pfam" id="PF04547">
    <property type="entry name" value="Anoctamin"/>
    <property type="match status" value="1"/>
</dbReference>
<dbReference type="AlphaFoldDB" id="A0AAJ7XL30"/>
<evidence type="ECO:0000259" key="8">
    <source>
        <dbReference type="Pfam" id="PF04547"/>
    </source>
</evidence>
<organism evidence="9 10">
    <name type="scientific">Petromyzon marinus</name>
    <name type="common">Sea lamprey</name>
    <dbReference type="NCBI Taxonomy" id="7757"/>
    <lineage>
        <taxon>Eukaryota</taxon>
        <taxon>Metazoa</taxon>
        <taxon>Chordata</taxon>
        <taxon>Craniata</taxon>
        <taxon>Vertebrata</taxon>
        <taxon>Cyclostomata</taxon>
        <taxon>Hyperoartia</taxon>
        <taxon>Petromyzontiformes</taxon>
        <taxon>Petromyzontidae</taxon>
        <taxon>Petromyzon</taxon>
    </lineage>
</organism>